<keyword evidence="3" id="KW-1185">Reference proteome</keyword>
<dbReference type="GO" id="GO:0008168">
    <property type="term" value="F:methyltransferase activity"/>
    <property type="evidence" value="ECO:0007669"/>
    <property type="project" value="UniProtKB-KW"/>
</dbReference>
<organism evidence="2 3">
    <name type="scientific">Actinoallomurus oryzae</name>
    <dbReference type="NCBI Taxonomy" id="502180"/>
    <lineage>
        <taxon>Bacteria</taxon>
        <taxon>Bacillati</taxon>
        <taxon>Actinomycetota</taxon>
        <taxon>Actinomycetes</taxon>
        <taxon>Streptosporangiales</taxon>
        <taxon>Thermomonosporaceae</taxon>
        <taxon>Actinoallomurus</taxon>
    </lineage>
</organism>
<evidence type="ECO:0000256" key="1">
    <source>
        <dbReference type="SAM" id="MobiDB-lite"/>
    </source>
</evidence>
<keyword evidence="2" id="KW-0489">Methyltransferase</keyword>
<comment type="caution">
    <text evidence="2">The sequence shown here is derived from an EMBL/GenBank/DDBJ whole genome shotgun (WGS) entry which is preliminary data.</text>
</comment>
<evidence type="ECO:0000313" key="2">
    <source>
        <dbReference type="EMBL" id="GAA4512560.1"/>
    </source>
</evidence>
<gene>
    <name evidence="2" type="ORF">GCM10023191_078460</name>
</gene>
<keyword evidence="2" id="KW-0808">Transferase</keyword>
<dbReference type="GO" id="GO:0032259">
    <property type="term" value="P:methylation"/>
    <property type="evidence" value="ECO:0007669"/>
    <property type="project" value="UniProtKB-KW"/>
</dbReference>
<dbReference type="Pfam" id="PF04672">
    <property type="entry name" value="Methyltransf_19"/>
    <property type="match status" value="1"/>
</dbReference>
<name>A0ABP8QXF1_9ACTN</name>
<dbReference type="Proteomes" id="UP001500503">
    <property type="component" value="Unassembled WGS sequence"/>
</dbReference>
<dbReference type="PIRSF" id="PIRSF017393">
    <property type="entry name" value="MTase_SAV2177"/>
    <property type="match status" value="1"/>
</dbReference>
<dbReference type="EMBL" id="BAABHF010000046">
    <property type="protein sequence ID" value="GAA4512560.1"/>
    <property type="molecule type" value="Genomic_DNA"/>
</dbReference>
<dbReference type="InterPro" id="IPR029063">
    <property type="entry name" value="SAM-dependent_MTases_sf"/>
</dbReference>
<accession>A0ABP8QXF1</accession>
<sequence length="285" mass="31751">MMTPSTFLPHPDKGVSVSSGDPSRVFRPDVPSPARMYDYYLGGKDHYPADREAAEKVIATMPPGVIRTAARQNRSFLGRAVRYLTGEAGIRQFLDIGTGLPTMNSVHETTKAIAPECRIVYVDNDPIVIAHGREMLQGIDQTVIIQQDLREPEKILTDEQLHQTLDLDQPVAVLLVAILHFIRDEEDPRGIIDRLLAPLPSGSYLVISHATADRYIQMQDAVQVYRNATTTMHNRSRQEISTLLTGLELADPGLVWLPQWRPDADTGLHDNPQKSLCYAAVARKP</sequence>
<reference evidence="3" key="1">
    <citation type="journal article" date="2019" name="Int. J. Syst. Evol. Microbiol.">
        <title>The Global Catalogue of Microorganisms (GCM) 10K type strain sequencing project: providing services to taxonomists for standard genome sequencing and annotation.</title>
        <authorList>
            <consortium name="The Broad Institute Genomics Platform"/>
            <consortium name="The Broad Institute Genome Sequencing Center for Infectious Disease"/>
            <person name="Wu L."/>
            <person name="Ma J."/>
        </authorList>
    </citation>
    <scope>NUCLEOTIDE SEQUENCE [LARGE SCALE GENOMIC DNA]</scope>
    <source>
        <strain evidence="3">JCM 17933</strain>
    </source>
</reference>
<dbReference type="InterPro" id="IPR006764">
    <property type="entry name" value="SAM_dep_MeTrfase_SAV2177_type"/>
</dbReference>
<dbReference type="Gene3D" id="3.40.50.150">
    <property type="entry name" value="Vaccinia Virus protein VP39"/>
    <property type="match status" value="1"/>
</dbReference>
<evidence type="ECO:0000313" key="3">
    <source>
        <dbReference type="Proteomes" id="UP001500503"/>
    </source>
</evidence>
<feature type="region of interest" description="Disordered" evidence="1">
    <location>
        <begin position="1"/>
        <end position="22"/>
    </location>
</feature>
<dbReference type="SUPFAM" id="SSF53335">
    <property type="entry name" value="S-adenosyl-L-methionine-dependent methyltransferases"/>
    <property type="match status" value="1"/>
</dbReference>
<proteinExistence type="predicted"/>
<protein>
    <submittedName>
        <fullName evidence="2">SAM-dependent methyltransferase</fullName>
    </submittedName>
</protein>